<feature type="transmembrane region" description="Helical" evidence="1">
    <location>
        <begin position="82"/>
        <end position="104"/>
    </location>
</feature>
<evidence type="ECO:0008006" key="4">
    <source>
        <dbReference type="Google" id="ProtNLM"/>
    </source>
</evidence>
<dbReference type="EMBL" id="JABUFE010000009">
    <property type="protein sequence ID" value="NSX55907.1"/>
    <property type="molecule type" value="Genomic_DNA"/>
</dbReference>
<comment type="caution">
    <text evidence="2">The sequence shown here is derived from an EMBL/GenBank/DDBJ whole genome shotgun (WGS) entry which is preliminary data.</text>
</comment>
<sequence length="257" mass="29281">MFIVLSLVMLLFMIIYAVAIPNSFLIKQYISLNPKYTGAAAGILAIFYLIFYIIPGLSFRAARPTEIRPKQRLKNVSRISNAYLYIVLVFAAAAIYSFLFSKTIPSLEHIEANRKLLPLSLVLLTLVSCLFANFQRLVNEQGYDATHVGHRIGYVIFTTSFLAATLIPNVERTFPMIYHQFETSVPVEEQIYQITGKAEMRRCPEAISIAYPKDPDRHYQICRVGSIWYRIEPGQNILVSGKRSQYGHTFTTIRLAN</sequence>
<proteinExistence type="predicted"/>
<name>A0ABX2ISM7_9RHOB</name>
<organism evidence="2 3">
    <name type="scientific">Parasulfitobacter algicola</name>
    <dbReference type="NCBI Taxonomy" id="2614809"/>
    <lineage>
        <taxon>Bacteria</taxon>
        <taxon>Pseudomonadati</taxon>
        <taxon>Pseudomonadota</taxon>
        <taxon>Alphaproteobacteria</taxon>
        <taxon>Rhodobacterales</taxon>
        <taxon>Roseobacteraceae</taxon>
        <taxon>Parasulfitobacter</taxon>
    </lineage>
</organism>
<keyword evidence="3" id="KW-1185">Reference proteome</keyword>
<feature type="transmembrane region" description="Helical" evidence="1">
    <location>
        <begin position="116"/>
        <end position="134"/>
    </location>
</feature>
<evidence type="ECO:0000313" key="3">
    <source>
        <dbReference type="Proteomes" id="UP000777935"/>
    </source>
</evidence>
<keyword evidence="1" id="KW-1133">Transmembrane helix</keyword>
<reference evidence="2 3" key="1">
    <citation type="submission" date="2020-06" db="EMBL/GenBank/DDBJ databases">
        <title>Sulfitobacter algicola sp. nov., isolated from green algae.</title>
        <authorList>
            <person name="Wang C."/>
        </authorList>
    </citation>
    <scope>NUCLEOTIDE SEQUENCE [LARGE SCALE GENOMIC DNA]</scope>
    <source>
        <strain evidence="2 3">1151</strain>
    </source>
</reference>
<keyword evidence="1" id="KW-0472">Membrane</keyword>
<evidence type="ECO:0000313" key="2">
    <source>
        <dbReference type="EMBL" id="NSX55907.1"/>
    </source>
</evidence>
<dbReference type="Proteomes" id="UP000777935">
    <property type="component" value="Unassembled WGS sequence"/>
</dbReference>
<keyword evidence="1" id="KW-0812">Transmembrane</keyword>
<protein>
    <recommendedName>
        <fullName evidence="4">DUF5671 domain-containing protein</fullName>
    </recommendedName>
</protein>
<evidence type="ECO:0000256" key="1">
    <source>
        <dbReference type="SAM" id="Phobius"/>
    </source>
</evidence>
<accession>A0ABX2ISM7</accession>
<gene>
    <name evidence="2" type="ORF">HRQ87_13960</name>
</gene>
<feature type="transmembrane region" description="Helical" evidence="1">
    <location>
        <begin position="43"/>
        <end position="62"/>
    </location>
</feature>